<dbReference type="InterPro" id="IPR036390">
    <property type="entry name" value="WH_DNA-bd_sf"/>
</dbReference>
<dbReference type="EMBL" id="JAKUDL010000005">
    <property type="protein sequence ID" value="MCH4295602.1"/>
    <property type="molecule type" value="Genomic_DNA"/>
</dbReference>
<dbReference type="Proteomes" id="UP001297581">
    <property type="component" value="Unassembled WGS sequence"/>
</dbReference>
<evidence type="ECO:0000313" key="2">
    <source>
        <dbReference type="Proteomes" id="UP001297581"/>
    </source>
</evidence>
<dbReference type="RefSeq" id="WP_240591785.1">
    <property type="nucleotide sequence ID" value="NZ_JAKUDL010000005.1"/>
</dbReference>
<accession>A0AAJ1BJ36</accession>
<evidence type="ECO:0000313" key="1">
    <source>
        <dbReference type="EMBL" id="MCH4295602.1"/>
    </source>
</evidence>
<sequence length="188" mass="21138">MANDTEKAWAWIQRQTSFTRAELAEATGVGLKSCSGIIQNLKNQGLIKVTAYPTGERFKGGFKPRRYKPVKGATLLGRGHSRKAKHRRGTGQQRLWQSMRILRTFTYPDLVATAEVSISTARTYCCLLIRFGYVRVVRPRPDHLPNAQRTGQCASFRLVKDSGPIAPKRQGDGLYDTNLKKEIHHDVA</sequence>
<comment type="caution">
    <text evidence="1">The sequence shown here is derived from an EMBL/GenBank/DDBJ whole genome shotgun (WGS) entry which is preliminary data.</text>
</comment>
<organism evidence="1 2">
    <name type="scientific">Shewanella zhuhaiensis</name>
    <dbReference type="NCBI Taxonomy" id="2919576"/>
    <lineage>
        <taxon>Bacteria</taxon>
        <taxon>Pseudomonadati</taxon>
        <taxon>Pseudomonadota</taxon>
        <taxon>Gammaproteobacteria</taxon>
        <taxon>Alteromonadales</taxon>
        <taxon>Shewanellaceae</taxon>
        <taxon>Shewanella</taxon>
    </lineage>
</organism>
<proteinExistence type="predicted"/>
<reference evidence="1 2" key="1">
    <citation type="submission" date="2022-02" db="EMBL/GenBank/DDBJ databases">
        <title>The genome sequence of Shewanella sp. 3B26.</title>
        <authorList>
            <person name="Du J."/>
        </authorList>
    </citation>
    <scope>NUCLEOTIDE SEQUENCE [LARGE SCALE GENOMIC DNA]</scope>
    <source>
        <strain evidence="1 2">3B26</strain>
    </source>
</reference>
<keyword evidence="2" id="KW-1185">Reference proteome</keyword>
<gene>
    <name evidence="1" type="ORF">MJ923_14940</name>
</gene>
<dbReference type="SUPFAM" id="SSF46785">
    <property type="entry name" value="Winged helix' DNA-binding domain"/>
    <property type="match status" value="1"/>
</dbReference>
<protein>
    <submittedName>
        <fullName evidence="1">Uncharacterized protein</fullName>
    </submittedName>
</protein>
<dbReference type="AlphaFoldDB" id="A0AAJ1BJ36"/>
<name>A0AAJ1BJ36_9GAMM</name>